<name>A0A3B0KK00_DROGU</name>
<feature type="chain" id="PRO_5017242110" evidence="3">
    <location>
        <begin position="20"/>
        <end position="324"/>
    </location>
</feature>
<keyword evidence="5" id="KW-1185">Reference proteome</keyword>
<dbReference type="STRING" id="7266.A0A3B0KK00"/>
<keyword evidence="1" id="KW-0175">Coiled coil</keyword>
<proteinExistence type="predicted"/>
<feature type="coiled-coil region" evidence="1">
    <location>
        <begin position="106"/>
        <end position="140"/>
    </location>
</feature>
<dbReference type="OMA" id="DAVQNKH"/>
<evidence type="ECO:0000256" key="1">
    <source>
        <dbReference type="SAM" id="Coils"/>
    </source>
</evidence>
<dbReference type="EMBL" id="OUUW01000010">
    <property type="protein sequence ID" value="SPP85471.1"/>
    <property type="molecule type" value="Genomic_DNA"/>
</dbReference>
<organism evidence="4 5">
    <name type="scientific">Drosophila guanche</name>
    <name type="common">Fruit fly</name>
    <dbReference type="NCBI Taxonomy" id="7266"/>
    <lineage>
        <taxon>Eukaryota</taxon>
        <taxon>Metazoa</taxon>
        <taxon>Ecdysozoa</taxon>
        <taxon>Arthropoda</taxon>
        <taxon>Hexapoda</taxon>
        <taxon>Insecta</taxon>
        <taxon>Pterygota</taxon>
        <taxon>Neoptera</taxon>
        <taxon>Endopterygota</taxon>
        <taxon>Diptera</taxon>
        <taxon>Brachycera</taxon>
        <taxon>Muscomorpha</taxon>
        <taxon>Ephydroidea</taxon>
        <taxon>Drosophilidae</taxon>
        <taxon>Drosophila</taxon>
        <taxon>Sophophora</taxon>
    </lineage>
</organism>
<evidence type="ECO:0000313" key="5">
    <source>
        <dbReference type="Proteomes" id="UP000268350"/>
    </source>
</evidence>
<accession>A0A3B0KK00</accession>
<keyword evidence="3" id="KW-0732">Signal</keyword>
<protein>
    <submittedName>
        <fullName evidence="4">Uncharacterized protein</fullName>
    </submittedName>
</protein>
<evidence type="ECO:0000256" key="2">
    <source>
        <dbReference type="SAM" id="MobiDB-lite"/>
    </source>
</evidence>
<sequence>MRAASVLLLICIGCALTFADEQEDKSGGDRKIVRILMGISEQLEALDHKAIEVIKHQKGVEHKLKDQREQIGGLVRLENGLVKLEKDTSESFKLTATGVRNLTAIVKSSQSQNANAIRNLVKVENEIKRALGKVDAVQNKHQEELSKVTKSVDKHLGEIEQLLKQGVIKELASLDRKAKGLQQQQRNIEAKVVYLDELNAMTSRANRKVDHLEQGLRSLNYTQAESLAGIEKIIIAVHGDNSQIEHKLGALLSNQKNIERSLEVCKRWQHQHPGPGNGKPHTGYTPVPVHHSQPRQKPQEYETSYATNEETEYLYKLWYGKDKE</sequence>
<dbReference type="OrthoDB" id="7845329at2759"/>
<feature type="coiled-coil region" evidence="1">
    <location>
        <begin position="164"/>
        <end position="215"/>
    </location>
</feature>
<dbReference type="AlphaFoldDB" id="A0A3B0KK00"/>
<dbReference type="Proteomes" id="UP000268350">
    <property type="component" value="Unassembled WGS sequence"/>
</dbReference>
<feature type="signal peptide" evidence="3">
    <location>
        <begin position="1"/>
        <end position="19"/>
    </location>
</feature>
<reference evidence="5" key="1">
    <citation type="submission" date="2018-01" db="EMBL/GenBank/DDBJ databases">
        <authorList>
            <person name="Alioto T."/>
            <person name="Alioto T."/>
        </authorList>
    </citation>
    <scope>NUCLEOTIDE SEQUENCE [LARGE SCALE GENOMIC DNA]</scope>
</reference>
<gene>
    <name evidence="4" type="ORF">DGUA_6G003924</name>
</gene>
<feature type="region of interest" description="Disordered" evidence="2">
    <location>
        <begin position="269"/>
        <end position="306"/>
    </location>
</feature>
<evidence type="ECO:0000313" key="4">
    <source>
        <dbReference type="EMBL" id="SPP85471.1"/>
    </source>
</evidence>
<evidence type="ECO:0000256" key="3">
    <source>
        <dbReference type="SAM" id="SignalP"/>
    </source>
</evidence>